<feature type="region of interest" description="Disordered" evidence="3">
    <location>
        <begin position="131"/>
        <end position="177"/>
    </location>
</feature>
<organism evidence="5 6">
    <name type="scientific">Micromonospora purpureochromogenes</name>
    <dbReference type="NCBI Taxonomy" id="47872"/>
    <lineage>
        <taxon>Bacteria</taxon>
        <taxon>Bacillati</taxon>
        <taxon>Actinomycetota</taxon>
        <taxon>Actinomycetes</taxon>
        <taxon>Micromonosporales</taxon>
        <taxon>Micromonosporaceae</taxon>
        <taxon>Micromonospora</taxon>
    </lineage>
</organism>
<evidence type="ECO:0000256" key="3">
    <source>
        <dbReference type="SAM" id="MobiDB-lite"/>
    </source>
</evidence>
<comment type="cofactor">
    <cofactor evidence="1">
        <name>Mg(2+)</name>
        <dbReference type="ChEBI" id="CHEBI:18420"/>
    </cofactor>
</comment>
<feature type="domain" description="Nudix hydrolase" evidence="4">
    <location>
        <begin position="3"/>
        <end position="135"/>
    </location>
</feature>
<evidence type="ECO:0000256" key="2">
    <source>
        <dbReference type="ARBA" id="ARBA00022801"/>
    </source>
</evidence>
<gene>
    <name evidence="5" type="ORF">GA0074696_2401</name>
</gene>
<evidence type="ECO:0000313" key="5">
    <source>
        <dbReference type="EMBL" id="SCF04593.1"/>
    </source>
</evidence>
<dbReference type="RefSeq" id="WP_088961170.1">
    <property type="nucleotide sequence ID" value="NZ_LT607410.1"/>
</dbReference>
<evidence type="ECO:0000313" key="6">
    <source>
        <dbReference type="Proteomes" id="UP000198228"/>
    </source>
</evidence>
<dbReference type="InterPro" id="IPR000086">
    <property type="entry name" value="NUDIX_hydrolase_dom"/>
</dbReference>
<sequence>MSTLTWAVAAVLTDEAGRVLLCRRDRGGRWALPGGRLHRPGCPTAAVAGEVLRETGCPVEIVDLVGLYHLSRSPCGGPPTPDPLPDVLVHVFRARTHRDAAETPPAGCTLSWQVPDRLPAEVTPVTRAAVADARAGRSGVLRDLRPDPATVIPTPPSRAGDPVPPAPRGASAVRPTP</sequence>
<dbReference type="PANTHER" id="PTHR43046">
    <property type="entry name" value="GDP-MANNOSE MANNOSYL HYDROLASE"/>
    <property type="match status" value="1"/>
</dbReference>
<accession>A0A1C4X7V6</accession>
<dbReference type="SUPFAM" id="SSF55811">
    <property type="entry name" value="Nudix"/>
    <property type="match status" value="1"/>
</dbReference>
<evidence type="ECO:0000256" key="1">
    <source>
        <dbReference type="ARBA" id="ARBA00001946"/>
    </source>
</evidence>
<dbReference type="PANTHER" id="PTHR43046:SF14">
    <property type="entry name" value="MUTT_NUDIX FAMILY PROTEIN"/>
    <property type="match status" value="1"/>
</dbReference>
<dbReference type="Gene3D" id="3.90.79.10">
    <property type="entry name" value="Nucleoside Triphosphate Pyrophosphohydrolase"/>
    <property type="match status" value="1"/>
</dbReference>
<reference evidence="5 6" key="1">
    <citation type="submission" date="2016-06" db="EMBL/GenBank/DDBJ databases">
        <authorList>
            <person name="Kjaerup R.B."/>
            <person name="Dalgaard T.S."/>
            <person name="Juul-Madsen H.R."/>
        </authorList>
    </citation>
    <scope>NUCLEOTIDE SEQUENCE [LARGE SCALE GENOMIC DNA]</scope>
    <source>
        <strain evidence="5 6">DSM 43821</strain>
    </source>
</reference>
<dbReference type="CDD" id="cd02883">
    <property type="entry name" value="NUDIX_Hydrolase"/>
    <property type="match status" value="1"/>
</dbReference>
<dbReference type="AlphaFoldDB" id="A0A1C4X7V6"/>
<protein>
    <submittedName>
        <fullName evidence="5">NUDIX domain-containing protein</fullName>
    </submittedName>
</protein>
<dbReference type="Pfam" id="PF00293">
    <property type="entry name" value="NUDIX"/>
    <property type="match status" value="1"/>
</dbReference>
<keyword evidence="2" id="KW-0378">Hydrolase</keyword>
<dbReference type="GO" id="GO:0016787">
    <property type="term" value="F:hydrolase activity"/>
    <property type="evidence" value="ECO:0007669"/>
    <property type="project" value="UniProtKB-KW"/>
</dbReference>
<dbReference type="EMBL" id="LT607410">
    <property type="protein sequence ID" value="SCF04593.1"/>
    <property type="molecule type" value="Genomic_DNA"/>
</dbReference>
<dbReference type="Proteomes" id="UP000198228">
    <property type="component" value="Chromosome I"/>
</dbReference>
<dbReference type="InterPro" id="IPR015797">
    <property type="entry name" value="NUDIX_hydrolase-like_dom_sf"/>
</dbReference>
<dbReference type="PROSITE" id="PS51462">
    <property type="entry name" value="NUDIX"/>
    <property type="match status" value="1"/>
</dbReference>
<proteinExistence type="predicted"/>
<evidence type="ECO:0000259" key="4">
    <source>
        <dbReference type="PROSITE" id="PS51462"/>
    </source>
</evidence>
<name>A0A1C4X7V6_9ACTN</name>